<reference evidence="5 6" key="1">
    <citation type="submission" date="2019-02" db="EMBL/GenBank/DDBJ databases">
        <title>Genomic Encyclopedia of Type Strains, Phase IV (KMG-IV): sequencing the most valuable type-strain genomes for metagenomic binning, comparative biology and taxonomic classification.</title>
        <authorList>
            <person name="Goeker M."/>
        </authorList>
    </citation>
    <scope>NUCLEOTIDE SEQUENCE [LARGE SCALE GENOMIC DNA]</scope>
    <source>
        <strain evidence="5 6">DSM 23814</strain>
    </source>
</reference>
<dbReference type="InterPro" id="IPR015813">
    <property type="entry name" value="Pyrv/PenolPyrv_kinase-like_dom"/>
</dbReference>
<evidence type="ECO:0000313" key="5">
    <source>
        <dbReference type="EMBL" id="RZT94608.1"/>
    </source>
</evidence>
<dbReference type="GO" id="GO:0010124">
    <property type="term" value="P:phenylacetate catabolic process"/>
    <property type="evidence" value="ECO:0007669"/>
    <property type="project" value="InterPro"/>
</dbReference>
<dbReference type="FunFam" id="3.20.20.60:FF:000004">
    <property type="entry name" value="5-keto-4-deoxy-D-glucarate aldolase"/>
    <property type="match status" value="1"/>
</dbReference>
<dbReference type="EMBL" id="SHKO01000002">
    <property type="protein sequence ID" value="RZT94608.1"/>
    <property type="molecule type" value="Genomic_DNA"/>
</dbReference>
<sequence length="261" mass="27975">MIAGKNKFKQALAHGQHQLGLWVSLCNAYSAEIVAGAGFDWLLLDTEHSPNEVSGVLAQLQAAAPYPVSAAVRPSWNDAVQQKRFLDIGTQTLLIPYVQNAEEAARAVAGMRYPPRGNRGVGGTMRASDFGRQKTYMHECENQLCLLVQVETQEGLDNLEAIARVDGVDGVFIGPADLSASMGHLGNPGHHEVQSAIEDAIRQVRALGKAPGILTLDTQLARHYMECGSLFTAVGMDVALLARAADQLAAAFSLSQTNKVK</sequence>
<dbReference type="PANTHER" id="PTHR30502:SF0">
    <property type="entry name" value="PHOSPHOENOLPYRUVATE CARBOXYLASE FAMILY PROTEIN"/>
    <property type="match status" value="1"/>
</dbReference>
<dbReference type="GO" id="GO:0046872">
    <property type="term" value="F:metal ion binding"/>
    <property type="evidence" value="ECO:0007669"/>
    <property type="project" value="UniProtKB-KW"/>
</dbReference>
<feature type="domain" description="HpcH/HpaI aldolase/citrate lyase" evidence="4">
    <location>
        <begin position="18"/>
        <end position="243"/>
    </location>
</feature>
<evidence type="ECO:0000256" key="3">
    <source>
        <dbReference type="ARBA" id="ARBA00023239"/>
    </source>
</evidence>
<dbReference type="Pfam" id="PF03328">
    <property type="entry name" value="HpcH_HpaI"/>
    <property type="match status" value="1"/>
</dbReference>
<organism evidence="5 6">
    <name type="scientific">Advenella incenata</name>
    <dbReference type="NCBI Taxonomy" id="267800"/>
    <lineage>
        <taxon>Bacteria</taxon>
        <taxon>Pseudomonadati</taxon>
        <taxon>Pseudomonadota</taxon>
        <taxon>Betaproteobacteria</taxon>
        <taxon>Burkholderiales</taxon>
        <taxon>Alcaligenaceae</taxon>
    </lineage>
</organism>
<dbReference type="NCBIfam" id="TIGR02311">
    <property type="entry name" value="HpaI"/>
    <property type="match status" value="1"/>
</dbReference>
<gene>
    <name evidence="5" type="ORF">EV681_3029</name>
</gene>
<keyword evidence="6" id="KW-1185">Reference proteome</keyword>
<keyword evidence="3" id="KW-0456">Lyase</keyword>
<dbReference type="PANTHER" id="PTHR30502">
    <property type="entry name" value="2-KETO-3-DEOXY-L-RHAMNONATE ALDOLASE"/>
    <property type="match status" value="1"/>
</dbReference>
<dbReference type="RefSeq" id="WP_130304400.1">
    <property type="nucleotide sequence ID" value="NZ_SHKO01000002.1"/>
</dbReference>
<dbReference type="AlphaFoldDB" id="A0A4Q7VFQ0"/>
<dbReference type="GO" id="GO:0016832">
    <property type="term" value="F:aldehyde-lyase activity"/>
    <property type="evidence" value="ECO:0007669"/>
    <property type="project" value="UniProtKB-ARBA"/>
</dbReference>
<evidence type="ECO:0000259" key="4">
    <source>
        <dbReference type="Pfam" id="PF03328"/>
    </source>
</evidence>
<name>A0A4Q7VFQ0_9BURK</name>
<accession>A0A4Q7VFQ0</accession>
<protein>
    <submittedName>
        <fullName evidence="5">2,4-dihydroxyhept-2-enedioate aldolase</fullName>
    </submittedName>
</protein>
<evidence type="ECO:0000256" key="1">
    <source>
        <dbReference type="ARBA" id="ARBA00005568"/>
    </source>
</evidence>
<dbReference type="InterPro" id="IPR012689">
    <property type="entry name" value="HpaI"/>
</dbReference>
<dbReference type="SUPFAM" id="SSF51621">
    <property type="entry name" value="Phosphoenolpyruvate/pyruvate domain"/>
    <property type="match status" value="1"/>
</dbReference>
<proteinExistence type="inferred from homology"/>
<dbReference type="GO" id="GO:0005737">
    <property type="term" value="C:cytoplasm"/>
    <property type="evidence" value="ECO:0007669"/>
    <property type="project" value="TreeGrafter"/>
</dbReference>
<dbReference type="Proteomes" id="UP000293398">
    <property type="component" value="Unassembled WGS sequence"/>
</dbReference>
<keyword evidence="2" id="KW-0479">Metal-binding</keyword>
<dbReference type="OrthoDB" id="86160at2"/>
<evidence type="ECO:0000256" key="2">
    <source>
        <dbReference type="ARBA" id="ARBA00022723"/>
    </source>
</evidence>
<evidence type="ECO:0000313" key="6">
    <source>
        <dbReference type="Proteomes" id="UP000293398"/>
    </source>
</evidence>
<dbReference type="InterPro" id="IPR050251">
    <property type="entry name" value="HpcH-HpaI_aldolase"/>
</dbReference>
<dbReference type="InterPro" id="IPR005000">
    <property type="entry name" value="Aldolase/citrate-lyase_domain"/>
</dbReference>
<dbReference type="Gene3D" id="3.20.20.60">
    <property type="entry name" value="Phosphoenolpyruvate-binding domains"/>
    <property type="match status" value="1"/>
</dbReference>
<dbReference type="InterPro" id="IPR040442">
    <property type="entry name" value="Pyrv_kinase-like_dom_sf"/>
</dbReference>
<comment type="caution">
    <text evidence="5">The sequence shown here is derived from an EMBL/GenBank/DDBJ whole genome shotgun (WGS) entry which is preliminary data.</text>
</comment>
<comment type="similarity">
    <text evidence="1">Belongs to the HpcH/HpaI aldolase family.</text>
</comment>